<protein>
    <submittedName>
        <fullName evidence="1">Uncharacterized protein</fullName>
    </submittedName>
</protein>
<accession>A0ACB9L8V7</accession>
<keyword evidence="2" id="KW-1185">Reference proteome</keyword>
<sequence>MPGYLYLTAFLQLLELSEKVVGNGIHKLETMIHRFSSGSQKEEDGDENSKRFEIELCSKEYPNGFEMPLHYPKLKKEDFQKMEEWKLDMILREYGVRLKGDLDQKRAFAIGAFLWPDQL</sequence>
<comment type="caution">
    <text evidence="1">The sequence shown here is derived from an EMBL/GenBank/DDBJ whole genome shotgun (WGS) entry which is preliminary data.</text>
</comment>
<dbReference type="Proteomes" id="UP000828941">
    <property type="component" value="Chromosome 12"/>
</dbReference>
<reference evidence="1 2" key="1">
    <citation type="journal article" date="2022" name="DNA Res.">
        <title>Chromosomal-level genome assembly of the orchid tree Bauhinia variegata (Leguminosae; Cercidoideae) supports the allotetraploid origin hypothesis of Bauhinia.</title>
        <authorList>
            <person name="Zhong Y."/>
            <person name="Chen Y."/>
            <person name="Zheng D."/>
            <person name="Pang J."/>
            <person name="Liu Y."/>
            <person name="Luo S."/>
            <person name="Meng S."/>
            <person name="Qian L."/>
            <person name="Wei D."/>
            <person name="Dai S."/>
            <person name="Zhou R."/>
        </authorList>
    </citation>
    <scope>NUCLEOTIDE SEQUENCE [LARGE SCALE GENOMIC DNA]</scope>
    <source>
        <strain evidence="1">BV-YZ2020</strain>
    </source>
</reference>
<gene>
    <name evidence="1" type="ORF">L6164_029500</name>
</gene>
<evidence type="ECO:0000313" key="1">
    <source>
        <dbReference type="EMBL" id="KAI4306205.1"/>
    </source>
</evidence>
<proteinExistence type="predicted"/>
<dbReference type="EMBL" id="CM039437">
    <property type="protein sequence ID" value="KAI4306205.1"/>
    <property type="molecule type" value="Genomic_DNA"/>
</dbReference>
<evidence type="ECO:0000313" key="2">
    <source>
        <dbReference type="Proteomes" id="UP000828941"/>
    </source>
</evidence>
<name>A0ACB9L8V7_BAUVA</name>
<organism evidence="1 2">
    <name type="scientific">Bauhinia variegata</name>
    <name type="common">Purple orchid tree</name>
    <name type="synonym">Phanera variegata</name>
    <dbReference type="NCBI Taxonomy" id="167791"/>
    <lineage>
        <taxon>Eukaryota</taxon>
        <taxon>Viridiplantae</taxon>
        <taxon>Streptophyta</taxon>
        <taxon>Embryophyta</taxon>
        <taxon>Tracheophyta</taxon>
        <taxon>Spermatophyta</taxon>
        <taxon>Magnoliopsida</taxon>
        <taxon>eudicotyledons</taxon>
        <taxon>Gunneridae</taxon>
        <taxon>Pentapetalae</taxon>
        <taxon>rosids</taxon>
        <taxon>fabids</taxon>
        <taxon>Fabales</taxon>
        <taxon>Fabaceae</taxon>
        <taxon>Cercidoideae</taxon>
        <taxon>Cercideae</taxon>
        <taxon>Bauhiniinae</taxon>
        <taxon>Bauhinia</taxon>
    </lineage>
</organism>